<keyword evidence="2" id="KW-0169">Cobalamin biosynthesis</keyword>
<evidence type="ECO:0000259" key="6">
    <source>
        <dbReference type="Pfam" id="PF00590"/>
    </source>
</evidence>
<dbReference type="Pfam" id="PF00590">
    <property type="entry name" value="TP_methylase"/>
    <property type="match status" value="1"/>
</dbReference>
<dbReference type="PANTHER" id="PTHR43182:SF1">
    <property type="entry name" value="COBALT-PRECORRIN-7 C(5)-METHYLTRANSFERASE"/>
    <property type="match status" value="1"/>
</dbReference>
<evidence type="ECO:0000313" key="8">
    <source>
        <dbReference type="Proteomes" id="UP000679352"/>
    </source>
</evidence>
<dbReference type="PIRSF" id="PIRSF036428">
    <property type="entry name" value="CobL"/>
    <property type="match status" value="1"/>
</dbReference>
<dbReference type="Gene3D" id="3.40.50.150">
    <property type="entry name" value="Vaccinia Virus protein VP39"/>
    <property type="match status" value="1"/>
</dbReference>
<keyword evidence="5" id="KW-0949">S-adenosyl-L-methionine</keyword>
<dbReference type="EMBL" id="CP076361">
    <property type="protein sequence ID" value="QWK90951.1"/>
    <property type="molecule type" value="Genomic_DNA"/>
</dbReference>
<keyword evidence="4" id="KW-0808">Transferase</keyword>
<proteinExistence type="predicted"/>
<dbReference type="Proteomes" id="UP000679352">
    <property type="component" value="Chromosome"/>
</dbReference>
<dbReference type="InterPro" id="IPR006365">
    <property type="entry name" value="Cbl_synth_CobL"/>
</dbReference>
<feature type="domain" description="Tetrapyrrole methylase" evidence="6">
    <location>
        <begin position="6"/>
        <end position="192"/>
    </location>
</feature>
<evidence type="ECO:0000256" key="5">
    <source>
        <dbReference type="ARBA" id="ARBA00022691"/>
    </source>
</evidence>
<dbReference type="InterPro" id="IPR029063">
    <property type="entry name" value="SAM-dependent_MTases_sf"/>
</dbReference>
<gene>
    <name evidence="7" type="primary">cbiE</name>
    <name evidence="7" type="ORF">KM031_03305</name>
</gene>
<evidence type="ECO:0000313" key="7">
    <source>
        <dbReference type="EMBL" id="QWK90951.1"/>
    </source>
</evidence>
<dbReference type="InterPro" id="IPR050714">
    <property type="entry name" value="Cobalamin_biosynth_MTase"/>
</dbReference>
<accession>A0A975S232</accession>
<evidence type="ECO:0000256" key="1">
    <source>
        <dbReference type="ARBA" id="ARBA00004953"/>
    </source>
</evidence>
<comment type="pathway">
    <text evidence="1">Cofactor biosynthesis; adenosylcobalamin biosynthesis.</text>
</comment>
<reference evidence="7" key="1">
    <citation type="submission" date="2021-06" db="EMBL/GenBank/DDBJ databases">
        <title>Direct submission.</title>
        <authorList>
            <person name="Lee C.-S."/>
            <person name="Jin L."/>
        </authorList>
    </citation>
    <scope>NUCLEOTIDE SEQUENCE</scope>
    <source>
        <strain evidence="7">Con5</strain>
    </source>
</reference>
<evidence type="ECO:0000256" key="2">
    <source>
        <dbReference type="ARBA" id="ARBA00022573"/>
    </source>
</evidence>
<organism evidence="7 8">
    <name type="scientific">Gemmobacter fulvus</name>
    <dbReference type="NCBI Taxonomy" id="2840474"/>
    <lineage>
        <taxon>Bacteria</taxon>
        <taxon>Pseudomonadati</taxon>
        <taxon>Pseudomonadota</taxon>
        <taxon>Alphaproteobacteria</taxon>
        <taxon>Rhodobacterales</taxon>
        <taxon>Paracoccaceae</taxon>
        <taxon>Gemmobacter</taxon>
    </lineage>
</organism>
<dbReference type="GO" id="GO:0009236">
    <property type="term" value="P:cobalamin biosynthetic process"/>
    <property type="evidence" value="ECO:0007669"/>
    <property type="project" value="UniProtKB-KW"/>
</dbReference>
<dbReference type="AlphaFoldDB" id="A0A975S232"/>
<name>A0A975S232_9RHOB</name>
<dbReference type="Gene3D" id="3.40.1010.10">
    <property type="entry name" value="Cobalt-precorrin-4 Transmethylase, Domain 1"/>
    <property type="match status" value="1"/>
</dbReference>
<evidence type="ECO:0000256" key="3">
    <source>
        <dbReference type="ARBA" id="ARBA00022603"/>
    </source>
</evidence>
<dbReference type="InterPro" id="IPR014008">
    <property type="entry name" value="Cbl_synth_MTase_CbiT"/>
</dbReference>
<dbReference type="InterPro" id="IPR000878">
    <property type="entry name" value="4pyrrol_Mease"/>
</dbReference>
<evidence type="ECO:0000256" key="4">
    <source>
        <dbReference type="ARBA" id="ARBA00022679"/>
    </source>
</evidence>
<dbReference type="CDD" id="cd11644">
    <property type="entry name" value="Precorrin-6Y-MT"/>
    <property type="match status" value="1"/>
</dbReference>
<dbReference type="NCBIfam" id="TIGR02467">
    <property type="entry name" value="CbiE"/>
    <property type="match status" value="1"/>
</dbReference>
<dbReference type="RefSeq" id="WP_215503142.1">
    <property type="nucleotide sequence ID" value="NZ_CP076361.1"/>
</dbReference>
<dbReference type="InterPro" id="IPR014777">
    <property type="entry name" value="4pyrrole_Mease_sub1"/>
</dbReference>
<dbReference type="GO" id="GO:0008276">
    <property type="term" value="F:protein methyltransferase activity"/>
    <property type="evidence" value="ECO:0007669"/>
    <property type="project" value="InterPro"/>
</dbReference>
<protein>
    <submittedName>
        <fullName evidence="7">Precorrin-6y C5,15-methyltransferase (Decarboxylating) subunit CbiE</fullName>
    </submittedName>
</protein>
<dbReference type="PANTHER" id="PTHR43182">
    <property type="entry name" value="COBALT-PRECORRIN-6B C(15)-METHYLTRANSFERASE (DECARBOXYLATING)"/>
    <property type="match status" value="1"/>
</dbReference>
<dbReference type="InterPro" id="IPR012818">
    <property type="entry name" value="CbiE"/>
</dbReference>
<dbReference type="NCBIfam" id="TIGR02469">
    <property type="entry name" value="CbiT"/>
    <property type="match status" value="1"/>
</dbReference>
<dbReference type="InterPro" id="IPR035996">
    <property type="entry name" value="4pyrrol_Methylase_sf"/>
</dbReference>
<sequence length="397" mass="41417">MSEPWLHIIGLGEDGLAGLPGASRAALDRAEIIIGGPRHLDLVQAGARGQPWPVPFSTAPVLAAKGRRVVVLASGDPFWHGAGGSLLSHLAPPDLAPGDWISHPAASSFQLAANRLGWRMEDTLCLGLHAAPLARLRPLLHPGSRVLVTLRDGAAAAELALWLSTHGHAAAELHVLERLGGPAERIRATTAAGFDLDAVQAPVLAAITARDPGLPRVAGLPDDLFASDGQITKRPIRALTLSSLAPRPGEHLWDLGAGSGSISVEWCLAGGTASAVERRADRLPNIRANADSFGLSHRLTAVESASQAALPHLPRPDAVFIGGGADAGLLAALWDAVPEGTRLVVNAVTLETEALLYDHHVRLGGALMRIDIAQAGPLGGMRGWSAARPVVQWSVMR</sequence>
<dbReference type="SUPFAM" id="SSF53790">
    <property type="entry name" value="Tetrapyrrole methylase"/>
    <property type="match status" value="1"/>
</dbReference>
<dbReference type="KEGG" id="gfu:KM031_03305"/>
<dbReference type="GO" id="GO:0032259">
    <property type="term" value="P:methylation"/>
    <property type="evidence" value="ECO:0007669"/>
    <property type="project" value="UniProtKB-KW"/>
</dbReference>
<dbReference type="SUPFAM" id="SSF53335">
    <property type="entry name" value="S-adenosyl-L-methionine-dependent methyltransferases"/>
    <property type="match status" value="1"/>
</dbReference>
<keyword evidence="3" id="KW-0489">Methyltransferase</keyword>
<keyword evidence="8" id="KW-1185">Reference proteome</keyword>